<dbReference type="PROSITE" id="PS50111">
    <property type="entry name" value="CHEMOTAXIS_TRANSDUC_2"/>
    <property type="match status" value="1"/>
</dbReference>
<dbReference type="SUPFAM" id="SSF58104">
    <property type="entry name" value="Methyl-accepting chemotaxis protein (MCP) signaling domain"/>
    <property type="match status" value="1"/>
</dbReference>
<dbReference type="GO" id="GO:0016020">
    <property type="term" value="C:membrane"/>
    <property type="evidence" value="ECO:0007669"/>
    <property type="project" value="InterPro"/>
</dbReference>
<sequence length="332" mass="37347">MINVSTNRRQQLQFIGLTEADLRLLNEHKHYFEQITNIVVDLLYDHITKESELVTIIQKFSTVERLKQTQKWYFMSLVEGVIDEGFIEKRLHIGGVHSRIGLTTNWYLGTYMTYLDITASKLKALTPETWMEVVLSLSKMFNLDSQFVLEAYDRDEKQKIQALSDRRQETLALVSKAVQDLVSMMVELGGSSQSVADSANHTAELQEQAYEKVNLLNTKVSEINAVGQLLQEVSDQTHLLGLNAAIEAAHVGSQGAGFGVVANEIRKLAAHSKDSLTQIKVKLAEITKVLHEVMSDSENTVKLARQQAASSQELTAFVNMIETVTEDLERIH</sequence>
<dbReference type="PANTHER" id="PTHR32089:SF112">
    <property type="entry name" value="LYSOZYME-LIKE PROTEIN-RELATED"/>
    <property type="match status" value="1"/>
</dbReference>
<evidence type="ECO:0000256" key="2">
    <source>
        <dbReference type="PROSITE-ProRule" id="PRU00284"/>
    </source>
</evidence>
<reference evidence="4" key="1">
    <citation type="submission" date="2023-03" db="EMBL/GenBank/DDBJ databases">
        <title>Andean soil-derived lignocellulolytic bacterial consortium as a source of novel taxa and putative plastic-active enzymes.</title>
        <authorList>
            <person name="Diaz-Garcia L."/>
            <person name="Chuvochina M."/>
            <person name="Feuerriegel G."/>
            <person name="Bunk B."/>
            <person name="Sproer C."/>
            <person name="Streit W.R."/>
            <person name="Rodriguez L.M."/>
            <person name="Overmann J."/>
            <person name="Jimenez D.J."/>
        </authorList>
    </citation>
    <scope>NUCLEOTIDE SEQUENCE</scope>
    <source>
        <strain evidence="4">MAG 2441</strain>
    </source>
</reference>
<evidence type="ECO:0000256" key="1">
    <source>
        <dbReference type="ARBA" id="ARBA00023224"/>
    </source>
</evidence>
<dbReference type="InterPro" id="IPR004089">
    <property type="entry name" value="MCPsignal_dom"/>
</dbReference>
<dbReference type="InterPro" id="IPR044398">
    <property type="entry name" value="Globin-sensor_dom"/>
</dbReference>
<dbReference type="CDD" id="cd01068">
    <property type="entry name" value="globin_sensor"/>
    <property type="match status" value="1"/>
</dbReference>
<dbReference type="Gene3D" id="1.10.287.950">
    <property type="entry name" value="Methyl-accepting chemotaxis protein"/>
    <property type="match status" value="1"/>
</dbReference>
<proteinExistence type="predicted"/>
<evidence type="ECO:0000259" key="3">
    <source>
        <dbReference type="PROSITE" id="PS50111"/>
    </source>
</evidence>
<dbReference type="GO" id="GO:0019825">
    <property type="term" value="F:oxygen binding"/>
    <property type="evidence" value="ECO:0007669"/>
    <property type="project" value="InterPro"/>
</dbReference>
<dbReference type="GO" id="GO:0020037">
    <property type="term" value="F:heme binding"/>
    <property type="evidence" value="ECO:0007669"/>
    <property type="project" value="InterPro"/>
</dbReference>
<dbReference type="Gene3D" id="1.10.490.10">
    <property type="entry name" value="Globins"/>
    <property type="match status" value="1"/>
</dbReference>
<dbReference type="InterPro" id="IPR009050">
    <property type="entry name" value="Globin-like_sf"/>
</dbReference>
<organism evidence="4 5">
    <name type="scientific">Candidatus Cohnella colombiensis</name>
    <dbReference type="NCBI Taxonomy" id="3121368"/>
    <lineage>
        <taxon>Bacteria</taxon>
        <taxon>Bacillati</taxon>
        <taxon>Bacillota</taxon>
        <taxon>Bacilli</taxon>
        <taxon>Bacillales</taxon>
        <taxon>Paenibacillaceae</taxon>
        <taxon>Cohnella</taxon>
    </lineage>
</organism>
<name>A0AA95JF57_9BACL</name>
<feature type="domain" description="Methyl-accepting transducer" evidence="3">
    <location>
        <begin position="207"/>
        <end position="332"/>
    </location>
</feature>
<dbReference type="InterPro" id="IPR012292">
    <property type="entry name" value="Globin/Proto"/>
</dbReference>
<dbReference type="EMBL" id="CP119317">
    <property type="protein sequence ID" value="WEK53365.1"/>
    <property type="molecule type" value="Genomic_DNA"/>
</dbReference>
<accession>A0AA95JF57</accession>
<evidence type="ECO:0000313" key="5">
    <source>
        <dbReference type="Proteomes" id="UP001178662"/>
    </source>
</evidence>
<dbReference type="InterPro" id="IPR039379">
    <property type="entry name" value="Protoglobin_sensor_dom"/>
</dbReference>
<dbReference type="SUPFAM" id="SSF46458">
    <property type="entry name" value="Globin-like"/>
    <property type="match status" value="1"/>
</dbReference>
<dbReference type="PANTHER" id="PTHR32089">
    <property type="entry name" value="METHYL-ACCEPTING CHEMOTAXIS PROTEIN MCPB"/>
    <property type="match status" value="1"/>
</dbReference>
<dbReference type="GO" id="GO:0007165">
    <property type="term" value="P:signal transduction"/>
    <property type="evidence" value="ECO:0007669"/>
    <property type="project" value="UniProtKB-KW"/>
</dbReference>
<keyword evidence="5" id="KW-1185">Reference proteome</keyword>
<dbReference type="Pfam" id="PF11563">
    <property type="entry name" value="Protoglobin"/>
    <property type="match status" value="1"/>
</dbReference>
<dbReference type="SMART" id="SM00283">
    <property type="entry name" value="MA"/>
    <property type="match status" value="1"/>
</dbReference>
<keyword evidence="1 2" id="KW-0807">Transducer</keyword>
<gene>
    <name evidence="4" type="ORF">P0Y55_12305</name>
</gene>
<dbReference type="AlphaFoldDB" id="A0AA95JF57"/>
<evidence type="ECO:0000313" key="4">
    <source>
        <dbReference type="EMBL" id="WEK53365.1"/>
    </source>
</evidence>
<protein>
    <submittedName>
        <fullName evidence="4">Globin-coupled sensor protein</fullName>
    </submittedName>
</protein>
<dbReference type="Proteomes" id="UP001178662">
    <property type="component" value="Chromosome"/>
</dbReference>
<dbReference type="Pfam" id="PF00015">
    <property type="entry name" value="MCPsignal"/>
    <property type="match status" value="1"/>
</dbReference>